<dbReference type="Pfam" id="PF06527">
    <property type="entry name" value="TniQ"/>
    <property type="match status" value="1"/>
</dbReference>
<proteinExistence type="predicted"/>
<dbReference type="Proteomes" id="UP001139646">
    <property type="component" value="Unassembled WGS sequence"/>
</dbReference>
<accession>A0ABS9WWZ0</accession>
<gene>
    <name evidence="2" type="ORF">L3081_01695</name>
</gene>
<keyword evidence="3" id="KW-1185">Reference proteome</keyword>
<dbReference type="RefSeq" id="WP_242282982.1">
    <property type="nucleotide sequence ID" value="NZ_JAKKSL010000001.1"/>
</dbReference>
<evidence type="ECO:0000313" key="2">
    <source>
        <dbReference type="EMBL" id="MCI2282339.1"/>
    </source>
</evidence>
<sequence>MFGFPFPYHNELLYSVIARYRVHQGIISPKELPDEIYNDRKVVATVDLPNHVNKISSFYPKCEAKSSIGLIYSHTLFPLYAPFIDEQRRKKCIKFMQQKAKSSIHLTLGVAASRIKQPRWLRYCPACLLEQKNEYGEYYWLRNFQVLWCR</sequence>
<organism evidence="2 3">
    <name type="scientific">Colwellia maritima</name>
    <dbReference type="NCBI Taxonomy" id="2912588"/>
    <lineage>
        <taxon>Bacteria</taxon>
        <taxon>Pseudomonadati</taxon>
        <taxon>Pseudomonadota</taxon>
        <taxon>Gammaproteobacteria</taxon>
        <taxon>Alteromonadales</taxon>
        <taxon>Colwelliaceae</taxon>
        <taxon>Colwellia</taxon>
    </lineage>
</organism>
<feature type="domain" description="TniQ" evidence="1">
    <location>
        <begin position="4"/>
        <end position="146"/>
    </location>
</feature>
<dbReference type="EMBL" id="JAKKSL010000001">
    <property type="protein sequence ID" value="MCI2282339.1"/>
    <property type="molecule type" value="Genomic_DNA"/>
</dbReference>
<dbReference type="InterPro" id="IPR009492">
    <property type="entry name" value="TniQ"/>
</dbReference>
<reference evidence="2" key="1">
    <citation type="submission" date="2022-01" db="EMBL/GenBank/DDBJ databases">
        <title>Colwellia maritima, isolated from seawater.</title>
        <authorList>
            <person name="Kristyanto S."/>
            <person name="Jung J."/>
            <person name="Jeon C.O."/>
        </authorList>
    </citation>
    <scope>NUCLEOTIDE SEQUENCE</scope>
    <source>
        <strain evidence="2">MSW7</strain>
    </source>
</reference>
<comment type="caution">
    <text evidence="2">The sequence shown here is derived from an EMBL/GenBank/DDBJ whole genome shotgun (WGS) entry which is preliminary data.</text>
</comment>
<evidence type="ECO:0000313" key="3">
    <source>
        <dbReference type="Proteomes" id="UP001139646"/>
    </source>
</evidence>
<protein>
    <submittedName>
        <fullName evidence="2">TniQ family protein</fullName>
    </submittedName>
</protein>
<evidence type="ECO:0000259" key="1">
    <source>
        <dbReference type="Pfam" id="PF06527"/>
    </source>
</evidence>
<name>A0ABS9WWZ0_9GAMM</name>